<name>A0A561W3J9_9ACTN</name>
<keyword evidence="2" id="KW-1185">Reference proteome</keyword>
<dbReference type="AlphaFoldDB" id="A0A561W3J9"/>
<gene>
    <name evidence="1" type="ORF">FHU34_113788</name>
</gene>
<organism evidence="1 2">
    <name type="scientific">Micromonospora taraxaci</name>
    <dbReference type="NCBI Taxonomy" id="1316803"/>
    <lineage>
        <taxon>Bacteria</taxon>
        <taxon>Bacillati</taxon>
        <taxon>Actinomycetota</taxon>
        <taxon>Actinomycetes</taxon>
        <taxon>Micromonosporales</taxon>
        <taxon>Micromonosporaceae</taxon>
        <taxon>Micromonospora</taxon>
    </lineage>
</organism>
<dbReference type="EMBL" id="VIWZ01000001">
    <property type="protein sequence ID" value="TWG18442.1"/>
    <property type="molecule type" value="Genomic_DNA"/>
</dbReference>
<dbReference type="Proteomes" id="UP000317685">
    <property type="component" value="Unassembled WGS sequence"/>
</dbReference>
<accession>A0A561W3J9</accession>
<proteinExistence type="predicted"/>
<sequence>MRYRQRVIPVEAVAASYARWAVPALPLYGNDHDRSDFAP</sequence>
<comment type="caution">
    <text evidence="1">The sequence shown here is derived from an EMBL/GenBank/DDBJ whole genome shotgun (WGS) entry which is preliminary data.</text>
</comment>
<evidence type="ECO:0000313" key="1">
    <source>
        <dbReference type="EMBL" id="TWG18442.1"/>
    </source>
</evidence>
<reference evidence="1 2" key="1">
    <citation type="submission" date="2019-06" db="EMBL/GenBank/DDBJ databases">
        <title>Sequencing the genomes of 1000 actinobacteria strains.</title>
        <authorList>
            <person name="Klenk H.-P."/>
        </authorList>
    </citation>
    <scope>NUCLEOTIDE SEQUENCE [LARGE SCALE GENOMIC DNA]</scope>
    <source>
        <strain evidence="1 2">DSM 45885</strain>
    </source>
</reference>
<evidence type="ECO:0000313" key="2">
    <source>
        <dbReference type="Proteomes" id="UP000317685"/>
    </source>
</evidence>
<protein>
    <submittedName>
        <fullName evidence="1">Uncharacterized protein</fullName>
    </submittedName>
</protein>